<evidence type="ECO:0000313" key="4">
    <source>
        <dbReference type="Proteomes" id="UP001152797"/>
    </source>
</evidence>
<feature type="compositionally biased region" description="Low complexity" evidence="1">
    <location>
        <begin position="22"/>
        <end position="31"/>
    </location>
</feature>
<evidence type="ECO:0000313" key="2">
    <source>
        <dbReference type="EMBL" id="CAI3984700.1"/>
    </source>
</evidence>
<dbReference type="OrthoDB" id="10614421at2759"/>
<reference evidence="3 4" key="2">
    <citation type="submission" date="2024-05" db="EMBL/GenBank/DDBJ databases">
        <authorList>
            <person name="Chen Y."/>
            <person name="Shah S."/>
            <person name="Dougan E. K."/>
            <person name="Thang M."/>
            <person name="Chan C."/>
        </authorList>
    </citation>
    <scope>NUCLEOTIDE SEQUENCE [LARGE SCALE GENOMIC DNA]</scope>
</reference>
<dbReference type="EMBL" id="CAMXCT010000911">
    <property type="protein sequence ID" value="CAI3984700.1"/>
    <property type="molecule type" value="Genomic_DNA"/>
</dbReference>
<keyword evidence="4" id="KW-1185">Reference proteome</keyword>
<evidence type="ECO:0000313" key="3">
    <source>
        <dbReference type="EMBL" id="CAL4772012.1"/>
    </source>
</evidence>
<dbReference type="EMBL" id="CAMXCT020000911">
    <property type="protein sequence ID" value="CAL1138075.1"/>
    <property type="molecule type" value="Genomic_DNA"/>
</dbReference>
<feature type="region of interest" description="Disordered" evidence="1">
    <location>
        <begin position="1"/>
        <end position="62"/>
    </location>
</feature>
<accession>A0A9P1C555</accession>
<dbReference type="Proteomes" id="UP001152797">
    <property type="component" value="Unassembled WGS sequence"/>
</dbReference>
<dbReference type="AlphaFoldDB" id="A0A9P1C555"/>
<evidence type="ECO:0000256" key="1">
    <source>
        <dbReference type="SAM" id="MobiDB-lite"/>
    </source>
</evidence>
<organism evidence="2">
    <name type="scientific">Cladocopium goreaui</name>
    <dbReference type="NCBI Taxonomy" id="2562237"/>
    <lineage>
        <taxon>Eukaryota</taxon>
        <taxon>Sar</taxon>
        <taxon>Alveolata</taxon>
        <taxon>Dinophyceae</taxon>
        <taxon>Suessiales</taxon>
        <taxon>Symbiodiniaceae</taxon>
        <taxon>Cladocopium</taxon>
    </lineage>
</organism>
<dbReference type="EMBL" id="CAMXCT030000911">
    <property type="protein sequence ID" value="CAL4772012.1"/>
    <property type="molecule type" value="Genomic_DNA"/>
</dbReference>
<feature type="compositionally biased region" description="Basic and acidic residues" evidence="1">
    <location>
        <begin position="43"/>
        <end position="62"/>
    </location>
</feature>
<feature type="compositionally biased region" description="Polar residues" evidence="1">
    <location>
        <begin position="1"/>
        <end position="16"/>
    </location>
</feature>
<proteinExistence type="predicted"/>
<reference evidence="2" key="1">
    <citation type="submission" date="2022-10" db="EMBL/GenBank/DDBJ databases">
        <authorList>
            <person name="Chen Y."/>
            <person name="Dougan E. K."/>
            <person name="Chan C."/>
            <person name="Rhodes N."/>
            <person name="Thang M."/>
        </authorList>
    </citation>
    <scope>NUCLEOTIDE SEQUENCE</scope>
</reference>
<comment type="caution">
    <text evidence="2">The sequence shown here is derived from an EMBL/GenBank/DDBJ whole genome shotgun (WGS) entry which is preliminary data.</text>
</comment>
<gene>
    <name evidence="2" type="ORF">C1SCF055_LOCUS12219</name>
</gene>
<name>A0A9P1C555_9DINO</name>
<sequence length="242" mass="26910">MSSVARKTDVSQTSENAKGFERSPWSPWSPRQPCFHLGALARSDVKTKDESTERSDSEDRDRNLFLELDEDVQCEELPEALCCSPLCNLPFSFFILDPRHQELPIVLGSHKFACETTDDLLLTSFDSLFLNAKCPTTSAKDLAAFWEAGRQGEFIEELTGGASFGEVVVEADLHSRSGELIPCTLTLKQVELDDVLFVAGVSHPTVLGAQKQNDISMDEAIQVMASEFFFSAPMRRQIAVER</sequence>
<protein>
    <submittedName>
        <fullName evidence="2">Uncharacterized protein</fullName>
    </submittedName>
</protein>